<feature type="transmembrane region" description="Helical" evidence="1">
    <location>
        <begin position="243"/>
        <end position="262"/>
    </location>
</feature>
<reference evidence="3" key="1">
    <citation type="journal article" date="2019" name="Int. J. Syst. Evol. Microbiol.">
        <title>The Global Catalogue of Microorganisms (GCM) 10K type strain sequencing project: providing services to taxonomists for standard genome sequencing and annotation.</title>
        <authorList>
            <consortium name="The Broad Institute Genomics Platform"/>
            <consortium name="The Broad Institute Genome Sequencing Center for Infectious Disease"/>
            <person name="Wu L."/>
            <person name="Ma J."/>
        </authorList>
    </citation>
    <scope>NUCLEOTIDE SEQUENCE [LARGE SCALE GENOMIC DNA]</scope>
    <source>
        <strain evidence="3">JCM 16898</strain>
    </source>
</reference>
<feature type="transmembrane region" description="Helical" evidence="1">
    <location>
        <begin position="283"/>
        <end position="305"/>
    </location>
</feature>
<keyword evidence="3" id="KW-1185">Reference proteome</keyword>
<dbReference type="EMBL" id="BAAAZN010000008">
    <property type="protein sequence ID" value="GAA3552239.1"/>
    <property type="molecule type" value="Genomic_DNA"/>
</dbReference>
<name>A0ABP6WM26_9PSEU</name>
<accession>A0ABP6WM26</accession>
<gene>
    <name evidence="2" type="ORF">GCM10022222_39820</name>
</gene>
<dbReference type="Gene3D" id="1.20.1250.20">
    <property type="entry name" value="MFS general substrate transporter like domains"/>
    <property type="match status" value="2"/>
</dbReference>
<feature type="transmembrane region" description="Helical" evidence="1">
    <location>
        <begin position="47"/>
        <end position="68"/>
    </location>
</feature>
<evidence type="ECO:0000256" key="1">
    <source>
        <dbReference type="SAM" id="Phobius"/>
    </source>
</evidence>
<feature type="transmembrane region" description="Helical" evidence="1">
    <location>
        <begin position="12"/>
        <end position="35"/>
    </location>
</feature>
<evidence type="ECO:0000313" key="2">
    <source>
        <dbReference type="EMBL" id="GAA3552239.1"/>
    </source>
</evidence>
<feature type="transmembrane region" description="Helical" evidence="1">
    <location>
        <begin position="136"/>
        <end position="159"/>
    </location>
</feature>
<comment type="caution">
    <text evidence="2">The sequence shown here is derived from an EMBL/GenBank/DDBJ whole genome shotgun (WGS) entry which is preliminary data.</text>
</comment>
<dbReference type="InterPro" id="IPR011701">
    <property type="entry name" value="MFS"/>
</dbReference>
<dbReference type="Pfam" id="PF07690">
    <property type="entry name" value="MFS_1"/>
    <property type="match status" value="1"/>
</dbReference>
<evidence type="ECO:0008006" key="4">
    <source>
        <dbReference type="Google" id="ProtNLM"/>
    </source>
</evidence>
<proteinExistence type="predicted"/>
<dbReference type="InterPro" id="IPR036259">
    <property type="entry name" value="MFS_trans_sf"/>
</dbReference>
<organism evidence="2 3">
    <name type="scientific">Amycolatopsis ultiminotia</name>
    <dbReference type="NCBI Taxonomy" id="543629"/>
    <lineage>
        <taxon>Bacteria</taxon>
        <taxon>Bacillati</taxon>
        <taxon>Actinomycetota</taxon>
        <taxon>Actinomycetes</taxon>
        <taxon>Pseudonocardiales</taxon>
        <taxon>Pseudonocardiaceae</taxon>
        <taxon>Amycolatopsis</taxon>
    </lineage>
</organism>
<protein>
    <recommendedName>
        <fullName evidence="4">MFS transporter</fullName>
    </recommendedName>
</protein>
<evidence type="ECO:0000313" key="3">
    <source>
        <dbReference type="Proteomes" id="UP001500689"/>
    </source>
</evidence>
<dbReference type="SUPFAM" id="SSF103473">
    <property type="entry name" value="MFS general substrate transporter"/>
    <property type="match status" value="1"/>
</dbReference>
<feature type="transmembrane region" description="Helical" evidence="1">
    <location>
        <begin position="99"/>
        <end position="124"/>
    </location>
</feature>
<keyword evidence="1" id="KW-0812">Transmembrane</keyword>
<keyword evidence="1" id="KW-1133">Transmembrane helix</keyword>
<dbReference type="Proteomes" id="UP001500689">
    <property type="component" value="Unassembled WGS sequence"/>
</dbReference>
<feature type="transmembrane region" description="Helical" evidence="1">
    <location>
        <begin position="165"/>
        <end position="184"/>
    </location>
</feature>
<sequence length="405" mass="41051">MQPDRKTTRTAVAIFVLQTAGSGVAVYGIPIYIAAFLRSGTVAPAELSLASTAFFLVGALSGPAFSAVGQRRPNAVMSGAVLGGAAALTAMAVHPSGPVVVGSFAVLGAIFNGGLVVVGTTVLVRVFDGRPTSGMALATSGSSAGGILVSPLLALLLTAQAATGRSFLVVATGFLVISGLALLLGRRAAASPGVAGTPAVPATAAGRLSAHWPLVLAFSLVSASQLGATSYIVATALSRNFTGASLAVSVATATAVGSRWLGSAGIRRLGLSRWTMTSFSAQAAGVALVGLAPAGWVLFLGAALIGQSLGNTILIRSQVVVDLFGIDGFAGKFARFQTWTSLGSAAGPLVLGQLFALSHDYLLAYLALFVLNVVAVPFLRPWMRQLRAQHERKADEPQRTDSPAL</sequence>
<keyword evidence="1" id="KW-0472">Membrane</keyword>
<dbReference type="RefSeq" id="WP_344861888.1">
    <property type="nucleotide sequence ID" value="NZ_BAAAZN010000008.1"/>
</dbReference>
<feature type="transmembrane region" description="Helical" evidence="1">
    <location>
        <begin position="75"/>
        <end position="93"/>
    </location>
</feature>
<feature type="transmembrane region" description="Helical" evidence="1">
    <location>
        <begin position="362"/>
        <end position="383"/>
    </location>
</feature>
<feature type="transmembrane region" description="Helical" evidence="1">
    <location>
        <begin position="214"/>
        <end position="237"/>
    </location>
</feature>